<name>A0A3B0V8S9_9ZZZZ</name>
<dbReference type="EMBL" id="UOEY01000028">
    <property type="protein sequence ID" value="VAW36713.1"/>
    <property type="molecule type" value="Genomic_DNA"/>
</dbReference>
<keyword evidence="1" id="KW-0732">Signal</keyword>
<proteinExistence type="predicted"/>
<organism evidence="2">
    <name type="scientific">hydrothermal vent metagenome</name>
    <dbReference type="NCBI Taxonomy" id="652676"/>
    <lineage>
        <taxon>unclassified sequences</taxon>
        <taxon>metagenomes</taxon>
        <taxon>ecological metagenomes</taxon>
    </lineage>
</organism>
<dbReference type="PANTHER" id="PTHR35038:SF8">
    <property type="entry name" value="C-TYPE POLYHEME CYTOCHROME OMCC"/>
    <property type="match status" value="1"/>
</dbReference>
<dbReference type="AlphaFoldDB" id="A0A3B0V8S9"/>
<protein>
    <submittedName>
        <fullName evidence="2">Uncharacterized protein</fullName>
    </submittedName>
</protein>
<dbReference type="Gene3D" id="3.90.10.10">
    <property type="entry name" value="Cytochrome C3"/>
    <property type="match status" value="1"/>
</dbReference>
<dbReference type="InterPro" id="IPR036280">
    <property type="entry name" value="Multihaem_cyt_sf"/>
</dbReference>
<gene>
    <name evidence="2" type="ORF">MNBD_DELTA04-1435</name>
</gene>
<dbReference type="PANTHER" id="PTHR35038">
    <property type="entry name" value="DISSIMILATORY SULFITE REDUCTASE SIRA"/>
    <property type="match status" value="1"/>
</dbReference>
<evidence type="ECO:0000313" key="2">
    <source>
        <dbReference type="EMBL" id="VAW36713.1"/>
    </source>
</evidence>
<dbReference type="InterPro" id="IPR051829">
    <property type="entry name" value="Multiheme_Cytochr_ET"/>
</dbReference>
<reference evidence="2" key="1">
    <citation type="submission" date="2018-06" db="EMBL/GenBank/DDBJ databases">
        <authorList>
            <person name="Zhirakovskaya E."/>
        </authorList>
    </citation>
    <scope>NUCLEOTIDE SEQUENCE</scope>
</reference>
<dbReference type="Gene3D" id="1.10.780.10">
    <property type="entry name" value="Hydroxylamine Oxidoreductase, Chain A, domain 1"/>
    <property type="match status" value="1"/>
</dbReference>
<evidence type="ECO:0000256" key="1">
    <source>
        <dbReference type="ARBA" id="ARBA00022729"/>
    </source>
</evidence>
<sequence length="492" mass="55485">MKWNFIFLLGLVLLFPGCRNAEKPKKKPPAPPPSMQSRLHGCRRCHRGIRPGRNHNFACTKCHAGNPDGISEKEAHAGLLARPAHPDSMAKTCGRCHPQQVANIRASLHFSLSKAINLVRKHFGARDTLNNLTEIPVVLHPATKLQLADDMLRRRCLRCHVYSSGDDYAYTRRGTGCAACHMAFAGGKLLSHTMIRAPGDQQCLSCHYANTVGADYYGRFEQDFGSEYRTPFTTSQPYTRPYGVEYHNLVPDIHQQRGLSCIDCHSGPELMTAGRQDKLSCSTCHQWRQNHKKALPDNLTVENGNLVLTARHSGKKYLVPQLANPAHAQYDGRVTCQVCHAQWSFNDSTTYLLRSETDNYGPWEHLRVQSSSEVENLLDRSLNDDENVRPVMKDGITGKEEPGIWYKGFLQRRWEKIIIRRDKDGLIKIFRPILDLRLSADNSEGKVLFDNVAGNKPDLLPYTPHTTGPAGMLYRYRFAGLLDKPAPARPER</sequence>
<accession>A0A3B0V8S9</accession>
<dbReference type="SUPFAM" id="SSF48695">
    <property type="entry name" value="Multiheme cytochromes"/>
    <property type="match status" value="1"/>
</dbReference>
<dbReference type="GO" id="GO:0016491">
    <property type="term" value="F:oxidoreductase activity"/>
    <property type="evidence" value="ECO:0007669"/>
    <property type="project" value="TreeGrafter"/>
</dbReference>